<gene>
    <name evidence="2" type="ORF">NDU88_003578</name>
</gene>
<feature type="region of interest" description="Disordered" evidence="1">
    <location>
        <begin position="1"/>
        <end position="20"/>
    </location>
</feature>
<sequence>MRPGARPGQHRAFWKSNKAQTSKTLRAPCYVAAGGFHKIESPVIGPRRVRGENGDGTSAREGALSKGAFKMLEAARMAWGRTGAVRRPPDHKKRDRPYDAVRSLL</sequence>
<keyword evidence="3" id="KW-1185">Reference proteome</keyword>
<dbReference type="Proteomes" id="UP001066276">
    <property type="component" value="Chromosome 7"/>
</dbReference>
<protein>
    <submittedName>
        <fullName evidence="2">Uncharacterized protein</fullName>
    </submittedName>
</protein>
<accession>A0AAV7PCH0</accession>
<evidence type="ECO:0000313" key="3">
    <source>
        <dbReference type="Proteomes" id="UP001066276"/>
    </source>
</evidence>
<proteinExistence type="predicted"/>
<feature type="region of interest" description="Disordered" evidence="1">
    <location>
        <begin position="45"/>
        <end position="65"/>
    </location>
</feature>
<evidence type="ECO:0000313" key="2">
    <source>
        <dbReference type="EMBL" id="KAJ1125141.1"/>
    </source>
</evidence>
<feature type="region of interest" description="Disordered" evidence="1">
    <location>
        <begin position="82"/>
        <end position="105"/>
    </location>
</feature>
<name>A0AAV7PCH0_PLEWA</name>
<evidence type="ECO:0000256" key="1">
    <source>
        <dbReference type="SAM" id="MobiDB-lite"/>
    </source>
</evidence>
<reference evidence="2" key="1">
    <citation type="journal article" date="2022" name="bioRxiv">
        <title>Sequencing and chromosome-scale assembly of the giantPleurodeles waltlgenome.</title>
        <authorList>
            <person name="Brown T."/>
            <person name="Elewa A."/>
            <person name="Iarovenko S."/>
            <person name="Subramanian E."/>
            <person name="Araus A.J."/>
            <person name="Petzold A."/>
            <person name="Susuki M."/>
            <person name="Suzuki K.-i.T."/>
            <person name="Hayashi T."/>
            <person name="Toyoda A."/>
            <person name="Oliveira C."/>
            <person name="Osipova E."/>
            <person name="Leigh N.D."/>
            <person name="Simon A."/>
            <person name="Yun M.H."/>
        </authorList>
    </citation>
    <scope>NUCLEOTIDE SEQUENCE</scope>
    <source>
        <strain evidence="2">20211129_DDA</strain>
        <tissue evidence="2">Liver</tissue>
    </source>
</reference>
<comment type="caution">
    <text evidence="2">The sequence shown here is derived from an EMBL/GenBank/DDBJ whole genome shotgun (WGS) entry which is preliminary data.</text>
</comment>
<dbReference type="EMBL" id="JANPWB010000011">
    <property type="protein sequence ID" value="KAJ1125141.1"/>
    <property type="molecule type" value="Genomic_DNA"/>
</dbReference>
<dbReference type="AlphaFoldDB" id="A0AAV7PCH0"/>
<organism evidence="2 3">
    <name type="scientific">Pleurodeles waltl</name>
    <name type="common">Iberian ribbed newt</name>
    <dbReference type="NCBI Taxonomy" id="8319"/>
    <lineage>
        <taxon>Eukaryota</taxon>
        <taxon>Metazoa</taxon>
        <taxon>Chordata</taxon>
        <taxon>Craniata</taxon>
        <taxon>Vertebrata</taxon>
        <taxon>Euteleostomi</taxon>
        <taxon>Amphibia</taxon>
        <taxon>Batrachia</taxon>
        <taxon>Caudata</taxon>
        <taxon>Salamandroidea</taxon>
        <taxon>Salamandridae</taxon>
        <taxon>Pleurodelinae</taxon>
        <taxon>Pleurodeles</taxon>
    </lineage>
</organism>